<dbReference type="AlphaFoldDB" id="A0A090WJ50"/>
<dbReference type="Proteomes" id="UP000029647">
    <property type="component" value="Unassembled WGS sequence"/>
</dbReference>
<organism evidence="1 2">
    <name type="scientific">Nonlabens ulvanivorans</name>
    <name type="common">Persicivirga ulvanivorans</name>
    <dbReference type="NCBI Taxonomy" id="906888"/>
    <lineage>
        <taxon>Bacteria</taxon>
        <taxon>Pseudomonadati</taxon>
        <taxon>Bacteroidota</taxon>
        <taxon>Flavobacteriia</taxon>
        <taxon>Flavobacteriales</taxon>
        <taxon>Flavobacteriaceae</taxon>
        <taxon>Nonlabens</taxon>
    </lineage>
</organism>
<evidence type="ECO:0000313" key="1">
    <source>
        <dbReference type="EMBL" id="GAL77006.1"/>
    </source>
</evidence>
<protein>
    <submittedName>
        <fullName evidence="1">Uncharacterized protein</fullName>
    </submittedName>
</protein>
<reference evidence="1 2" key="1">
    <citation type="journal article" date="2014" name="Genome Announc.">
        <title>Draft Genome Sequences of Marine Flavobacterium Nonlabens Strains NR17, NR24, NR27, NR32, NR33, and Ara13.</title>
        <authorList>
            <person name="Nakanishi M."/>
            <person name="Meirelles P."/>
            <person name="Suzuki R."/>
            <person name="Takatani N."/>
            <person name="Mino S."/>
            <person name="Suda W."/>
            <person name="Oshima K."/>
            <person name="Hattori M."/>
            <person name="Ohkuma M."/>
            <person name="Hosokawa M."/>
            <person name="Miyashita K."/>
            <person name="Thompson F.L."/>
            <person name="Niwa A."/>
            <person name="Sawabe T."/>
            <person name="Sawabe T."/>
        </authorList>
    </citation>
    <scope>NUCLEOTIDE SEQUENCE [LARGE SCALE GENOMIC DNA]</scope>
    <source>
        <strain evidence="2">JCM19275</strain>
    </source>
</reference>
<name>A0A090WJ50_NONUL</name>
<dbReference type="EMBL" id="BBNT01000019">
    <property type="protein sequence ID" value="GAL77006.1"/>
    <property type="molecule type" value="Genomic_DNA"/>
</dbReference>
<evidence type="ECO:0000313" key="2">
    <source>
        <dbReference type="Proteomes" id="UP000029647"/>
    </source>
</evidence>
<accession>A0A090WJ50</accession>
<comment type="caution">
    <text evidence="1">The sequence shown here is derived from an EMBL/GenBank/DDBJ whole genome shotgun (WGS) entry which is preliminary data.</text>
</comment>
<proteinExistence type="predicted"/>
<gene>
    <name evidence="1" type="ORF">JCM19275_3720</name>
</gene>
<sequence length="328" mass="37819">MQIPQKGIKEDAKIFLGNREENGLINWDKIEEPSKSLTPYPIKFISKNRFWTECSENYGITTDTLKNKRYNYFGNITDFENTLLATKEFSDRFSATCWKDVLNIYINNLDKNLWEIDELAVQYFIKDSIENVNYHLTHIPPGPNGGPRTKIQIEANESILKDLKEHGRWTIELYKKFASQKLTKIDTSRIINTTKLKELNNVLITYDAINFGWINVDFFYEDPKASPTKLAVKTSAKSNLTSLILEERSVILSGIEKSTNEYWFTKNEDGYNKLPKGEKAIIISIGFDNNGLTFGEKVIIIGENEEETVEVKPISEIELKEKLKKYGS</sequence>